<dbReference type="Proteomes" id="UP000230821">
    <property type="component" value="Unassembled WGS sequence"/>
</dbReference>
<dbReference type="PANTHER" id="PTHR31891:SF1">
    <property type="entry name" value="FORMAMIDASE C869.04-RELATED"/>
    <property type="match status" value="1"/>
</dbReference>
<dbReference type="InterPro" id="IPR004304">
    <property type="entry name" value="FmdA_AmdA"/>
</dbReference>
<evidence type="ECO:0000313" key="2">
    <source>
        <dbReference type="Proteomes" id="UP000230821"/>
    </source>
</evidence>
<organism evidence="1 2">
    <name type="scientific">candidate division KSB3 bacterium</name>
    <dbReference type="NCBI Taxonomy" id="2044937"/>
    <lineage>
        <taxon>Bacteria</taxon>
        <taxon>candidate division KSB3</taxon>
    </lineage>
</organism>
<sequence>MRTLTRESVIYKFSPENPPIFSVEPGETFCVQTDDCFRSQIQTETDLVTDVDFSRINPATGPIDLKGIQPGDILAVDILDIEVGKQGVMVGIPEEGAFGDRITDAVTKVIPISDGKFFFTDEIAFPIQPMIGVIGVSPSDGEVPSGEIGEHGGNLDAKVMKKGARVYFLARTEGAMFALGDAHAGMGDGESVICGVETIANVTLKLDLIHPQGFAPQRPVVEVDDKFVTIAHGSTLDEAAAKALGDMADLIRYKTKMNDPEIGMLISAVGDLKVCQIVDPQKTARVEMPKSALGLLADSPILP</sequence>
<dbReference type="SUPFAM" id="SSF141130">
    <property type="entry name" value="Acetamidase/Formamidase-like"/>
    <property type="match status" value="1"/>
</dbReference>
<dbReference type="Gene3D" id="3.10.28.20">
    <property type="entry name" value="Acetamidase/Formamidase-like domains"/>
    <property type="match status" value="1"/>
</dbReference>
<evidence type="ECO:0000313" key="1">
    <source>
        <dbReference type="EMBL" id="PIE35030.1"/>
    </source>
</evidence>
<accession>A0A2G6KI28</accession>
<dbReference type="Gene3D" id="2.40.10.120">
    <property type="match status" value="1"/>
</dbReference>
<dbReference type="AlphaFoldDB" id="A0A2G6KI28"/>
<dbReference type="Gene3D" id="2.60.120.580">
    <property type="entry name" value="Acetamidase/Formamidase-like domains"/>
    <property type="match status" value="1"/>
</dbReference>
<comment type="caution">
    <text evidence="1">The sequence shown here is derived from an EMBL/GenBank/DDBJ whole genome shotgun (WGS) entry which is preliminary data.</text>
</comment>
<dbReference type="PANTHER" id="PTHR31891">
    <property type="entry name" value="FORMAMIDASE C869.04-RELATED"/>
    <property type="match status" value="1"/>
</dbReference>
<dbReference type="Pfam" id="PF03069">
    <property type="entry name" value="FmdA_AmdA"/>
    <property type="match status" value="2"/>
</dbReference>
<proteinExistence type="predicted"/>
<gene>
    <name evidence="1" type="ORF">CSA56_05750</name>
</gene>
<dbReference type="GO" id="GO:0016811">
    <property type="term" value="F:hydrolase activity, acting on carbon-nitrogen (but not peptide) bonds, in linear amides"/>
    <property type="evidence" value="ECO:0007669"/>
    <property type="project" value="InterPro"/>
</dbReference>
<reference evidence="1 2" key="1">
    <citation type="submission" date="2017-10" db="EMBL/GenBank/DDBJ databases">
        <title>Novel microbial diversity and functional potential in the marine mammal oral microbiome.</title>
        <authorList>
            <person name="Dudek N.K."/>
            <person name="Sun C.L."/>
            <person name="Burstein D."/>
            <person name="Kantor R.S."/>
            <person name="Aliaga Goltsman D.S."/>
            <person name="Bik E.M."/>
            <person name="Thomas B.C."/>
            <person name="Banfield J.F."/>
            <person name="Relman D.A."/>
        </authorList>
    </citation>
    <scope>NUCLEOTIDE SEQUENCE [LARGE SCALE GENOMIC DNA]</scope>
    <source>
        <strain evidence="1">DOLJORAL78_47_16</strain>
    </source>
</reference>
<dbReference type="EMBL" id="PDSK01000066">
    <property type="protein sequence ID" value="PIE35030.1"/>
    <property type="molecule type" value="Genomic_DNA"/>
</dbReference>
<protein>
    <submittedName>
        <fullName evidence="1">Acetamidase</fullName>
    </submittedName>
</protein>
<name>A0A2G6KI28_9BACT</name>